<dbReference type="InterPro" id="IPR050834">
    <property type="entry name" value="Glycosyltransf_2"/>
</dbReference>
<dbReference type="PANTHER" id="PTHR43685">
    <property type="entry name" value="GLYCOSYLTRANSFERASE"/>
    <property type="match status" value="1"/>
</dbReference>
<evidence type="ECO:0000313" key="2">
    <source>
        <dbReference type="EMBL" id="GIJ46343.1"/>
    </source>
</evidence>
<evidence type="ECO:0000259" key="1">
    <source>
        <dbReference type="Pfam" id="PF00535"/>
    </source>
</evidence>
<dbReference type="SUPFAM" id="SSF53448">
    <property type="entry name" value="Nucleotide-diphospho-sugar transferases"/>
    <property type="match status" value="1"/>
</dbReference>
<dbReference type="AlphaFoldDB" id="A0A8J3YMA1"/>
<organism evidence="2 3">
    <name type="scientific">Virgisporangium aliadipatigenens</name>
    <dbReference type="NCBI Taxonomy" id="741659"/>
    <lineage>
        <taxon>Bacteria</taxon>
        <taxon>Bacillati</taxon>
        <taxon>Actinomycetota</taxon>
        <taxon>Actinomycetes</taxon>
        <taxon>Micromonosporales</taxon>
        <taxon>Micromonosporaceae</taxon>
        <taxon>Virgisporangium</taxon>
    </lineage>
</organism>
<dbReference type="PANTHER" id="PTHR43685:SF3">
    <property type="entry name" value="SLR2126 PROTEIN"/>
    <property type="match status" value="1"/>
</dbReference>
<feature type="domain" description="Glycosyltransferase 2-like" evidence="1">
    <location>
        <begin position="3"/>
        <end position="163"/>
    </location>
</feature>
<comment type="caution">
    <text evidence="2">The sequence shown here is derived from an EMBL/GenBank/DDBJ whole genome shotgun (WGS) entry which is preliminary data.</text>
</comment>
<dbReference type="Proteomes" id="UP000619260">
    <property type="component" value="Unassembled WGS sequence"/>
</dbReference>
<dbReference type="EMBL" id="BOPF01000010">
    <property type="protein sequence ID" value="GIJ46343.1"/>
    <property type="molecule type" value="Genomic_DNA"/>
</dbReference>
<protein>
    <submittedName>
        <fullName evidence="2">Glycosyl transferase family 2</fullName>
    </submittedName>
</protein>
<dbReference type="Gene3D" id="3.90.550.10">
    <property type="entry name" value="Spore Coat Polysaccharide Biosynthesis Protein SpsA, Chain A"/>
    <property type="match status" value="1"/>
</dbReference>
<gene>
    <name evidence="2" type="ORF">Val02_32290</name>
</gene>
<dbReference type="GO" id="GO:0016740">
    <property type="term" value="F:transferase activity"/>
    <property type="evidence" value="ECO:0007669"/>
    <property type="project" value="UniProtKB-KW"/>
</dbReference>
<dbReference type="CDD" id="cd00761">
    <property type="entry name" value="Glyco_tranf_GTA_type"/>
    <property type="match status" value="1"/>
</dbReference>
<evidence type="ECO:0000313" key="3">
    <source>
        <dbReference type="Proteomes" id="UP000619260"/>
    </source>
</evidence>
<reference evidence="2" key="1">
    <citation type="submission" date="2021-01" db="EMBL/GenBank/DDBJ databases">
        <title>Whole genome shotgun sequence of Virgisporangium aliadipatigenens NBRC 105644.</title>
        <authorList>
            <person name="Komaki H."/>
            <person name="Tamura T."/>
        </authorList>
    </citation>
    <scope>NUCLEOTIDE SEQUENCE</scope>
    <source>
        <strain evidence="2">NBRC 105644</strain>
    </source>
</reference>
<sequence length="307" mass="32841">MVVCTHTDRRLGLLRECVDSLFAAEPAPHEVIVVVDDNPGLLARLPALLPADTKLLASTGKGVSAARNTGVEHASGELVAFIDDDAVADPKWLAEIARPFEKPDTVAAGGRIVPRWEAGNPRLPDELFWVVGCTYAGHPTTPQPVTRPIACNMAARRDALRAVGGFPHDFGPSGPSAKNHSNEEIALAVALRRRFGPESIWYAPDALVHHFVPASRVGWRYLWTRCVAEGISKADVHVRYGPAAMGFDQSYARHTLIPAIVRYARQGVVKRDRAAGVRALVGAGGLLVTAGAYGGRFVASGLRPAST</sequence>
<dbReference type="InterPro" id="IPR029044">
    <property type="entry name" value="Nucleotide-diphossugar_trans"/>
</dbReference>
<dbReference type="InterPro" id="IPR001173">
    <property type="entry name" value="Glyco_trans_2-like"/>
</dbReference>
<dbReference type="Pfam" id="PF00535">
    <property type="entry name" value="Glycos_transf_2"/>
    <property type="match status" value="1"/>
</dbReference>
<name>A0A8J3YMA1_9ACTN</name>
<keyword evidence="2" id="KW-0808">Transferase</keyword>
<proteinExistence type="predicted"/>
<accession>A0A8J3YMA1</accession>
<keyword evidence="3" id="KW-1185">Reference proteome</keyword>